<organism evidence="1 2">
    <name type="scientific">SAR324 cluster bacterium</name>
    <dbReference type="NCBI Taxonomy" id="2024889"/>
    <lineage>
        <taxon>Bacteria</taxon>
        <taxon>Deltaproteobacteria</taxon>
        <taxon>SAR324 cluster</taxon>
    </lineage>
</organism>
<evidence type="ECO:0000313" key="2">
    <source>
        <dbReference type="Proteomes" id="UP000218113"/>
    </source>
</evidence>
<comment type="caution">
    <text evidence="1">The sequence shown here is derived from an EMBL/GenBank/DDBJ whole genome shotgun (WGS) entry which is preliminary data.</text>
</comment>
<dbReference type="EMBL" id="NVSR01000032">
    <property type="protein sequence ID" value="PCI28516.1"/>
    <property type="molecule type" value="Genomic_DNA"/>
</dbReference>
<accession>A0A2A4T4G9</accession>
<proteinExistence type="predicted"/>
<reference evidence="2" key="1">
    <citation type="submission" date="2017-08" db="EMBL/GenBank/DDBJ databases">
        <title>A dynamic microbial community with high functional redundancy inhabits the cold, oxic subseafloor aquifer.</title>
        <authorList>
            <person name="Tully B.J."/>
            <person name="Wheat C.G."/>
            <person name="Glazer B.T."/>
            <person name="Huber J.A."/>
        </authorList>
    </citation>
    <scope>NUCLEOTIDE SEQUENCE [LARGE SCALE GENOMIC DNA]</scope>
</reference>
<evidence type="ECO:0008006" key="3">
    <source>
        <dbReference type="Google" id="ProtNLM"/>
    </source>
</evidence>
<dbReference type="AlphaFoldDB" id="A0A2A4T4G9"/>
<sequence length="89" mass="10286">MPHIILIICVLFSLALAMAVFVNPLLLQAPQAYFPREEVVEEFSESVALLETISELDVDLKMGKLSQEDYERLSLKYKRRFLDLKKQEA</sequence>
<gene>
    <name evidence="1" type="ORF">COB67_06220</name>
</gene>
<protein>
    <recommendedName>
        <fullName evidence="3">C-type cytochrome biogenesis protein CcmI</fullName>
    </recommendedName>
</protein>
<dbReference type="Proteomes" id="UP000218113">
    <property type="component" value="Unassembled WGS sequence"/>
</dbReference>
<evidence type="ECO:0000313" key="1">
    <source>
        <dbReference type="EMBL" id="PCI28516.1"/>
    </source>
</evidence>
<name>A0A2A4T4G9_9DELT</name>